<dbReference type="Gene3D" id="3.30.420.10">
    <property type="entry name" value="Ribonuclease H-like superfamily/Ribonuclease H"/>
    <property type="match status" value="1"/>
</dbReference>
<comment type="caution">
    <text evidence="2">The sequence shown here is derived from an EMBL/GenBank/DDBJ whole genome shotgun (WGS) entry which is preliminary data.</text>
</comment>
<evidence type="ECO:0000313" key="1">
    <source>
        <dbReference type="EMBL" id="CAF0987342.1"/>
    </source>
</evidence>
<name>A0A814FZ72_9BILA</name>
<evidence type="ECO:0000313" key="3">
    <source>
        <dbReference type="Proteomes" id="UP000663832"/>
    </source>
</evidence>
<dbReference type="AlphaFoldDB" id="A0A814FZ72"/>
<accession>A0A814FZ72</accession>
<organism evidence="2 3">
    <name type="scientific">Adineta steineri</name>
    <dbReference type="NCBI Taxonomy" id="433720"/>
    <lineage>
        <taxon>Eukaryota</taxon>
        <taxon>Metazoa</taxon>
        <taxon>Spiralia</taxon>
        <taxon>Gnathifera</taxon>
        <taxon>Rotifera</taxon>
        <taxon>Eurotatoria</taxon>
        <taxon>Bdelloidea</taxon>
        <taxon>Adinetida</taxon>
        <taxon>Adinetidae</taxon>
        <taxon>Adineta</taxon>
    </lineage>
</organism>
<dbReference type="EMBL" id="CAJNOI010000066">
    <property type="protein sequence ID" value="CAF0987342.1"/>
    <property type="molecule type" value="Genomic_DNA"/>
</dbReference>
<reference evidence="2" key="1">
    <citation type="submission" date="2021-02" db="EMBL/GenBank/DDBJ databases">
        <authorList>
            <person name="Nowell W R."/>
        </authorList>
    </citation>
    <scope>NUCLEOTIDE SEQUENCE</scope>
</reference>
<gene>
    <name evidence="1" type="ORF">BJG266_LOCUS15199</name>
    <name evidence="2" type="ORF">QVE165_LOCUS14314</name>
</gene>
<dbReference type="InterPro" id="IPR036397">
    <property type="entry name" value="RNaseH_sf"/>
</dbReference>
<evidence type="ECO:0000313" key="2">
    <source>
        <dbReference type="EMBL" id="CAF0989507.1"/>
    </source>
</evidence>
<proteinExistence type="predicted"/>
<dbReference type="Proteomes" id="UP000663877">
    <property type="component" value="Unassembled WGS sequence"/>
</dbReference>
<dbReference type="GO" id="GO:0003676">
    <property type="term" value="F:nucleic acid binding"/>
    <property type="evidence" value="ECO:0007669"/>
    <property type="project" value="InterPro"/>
</dbReference>
<dbReference type="OrthoDB" id="10103788at2759"/>
<keyword evidence="3" id="KW-1185">Reference proteome</keyword>
<dbReference type="EMBL" id="CAJNOM010000075">
    <property type="protein sequence ID" value="CAF0989507.1"/>
    <property type="molecule type" value="Genomic_DNA"/>
</dbReference>
<dbReference type="Proteomes" id="UP000663832">
    <property type="component" value="Unassembled WGS sequence"/>
</dbReference>
<sequence>MENMVLNFNYLRGEKIKVMAHPPYSPDLAPSDFWLFNYLKRGLDTYPDVTSTSSSYIVSLPFVTNTWNCINASSVNIPNNNTALYLKKNITNSASNMGNITVYLESNVDLTISNAQNILIFVQSGGIVQISNCQDMLVYLESTAKLTLSNGGNIIAYMKSNATFTADNIKNVTIYYENGATGSITHSTNETAILCPSITFSYPNTSSIHC</sequence>
<protein>
    <submittedName>
        <fullName evidence="2">Uncharacterized protein</fullName>
    </submittedName>
</protein>